<reference evidence="3" key="1">
    <citation type="submission" date="2020-03" db="EMBL/GenBank/DDBJ databases">
        <title>Draft Genome Sequence of Cylindrodendrum hubeiense.</title>
        <authorList>
            <person name="Buettner E."/>
            <person name="Kellner H."/>
        </authorList>
    </citation>
    <scope>NUCLEOTIDE SEQUENCE</scope>
    <source>
        <strain evidence="3">IHI 201604</strain>
    </source>
</reference>
<dbReference type="Proteomes" id="UP000722485">
    <property type="component" value="Unassembled WGS sequence"/>
</dbReference>
<proteinExistence type="inferred from homology"/>
<evidence type="ECO:0000313" key="4">
    <source>
        <dbReference type="Proteomes" id="UP000722485"/>
    </source>
</evidence>
<feature type="compositionally biased region" description="Polar residues" evidence="2">
    <location>
        <begin position="239"/>
        <end position="256"/>
    </location>
</feature>
<dbReference type="Gene3D" id="3.60.70.12">
    <property type="entry name" value="L-amino peptidase D-ALA esterase/amidase"/>
    <property type="match status" value="1"/>
</dbReference>
<evidence type="ECO:0000313" key="3">
    <source>
        <dbReference type="EMBL" id="KAF7545766.1"/>
    </source>
</evidence>
<comment type="caution">
    <text evidence="3">The sequence shown here is derived from an EMBL/GenBank/DDBJ whole genome shotgun (WGS) entry which is preliminary data.</text>
</comment>
<evidence type="ECO:0000256" key="2">
    <source>
        <dbReference type="SAM" id="MobiDB-lite"/>
    </source>
</evidence>
<comment type="similarity">
    <text evidence="1">Belongs to the peptidase S58 family.</text>
</comment>
<dbReference type="CDD" id="cd02253">
    <property type="entry name" value="DmpA"/>
    <property type="match status" value="1"/>
</dbReference>
<dbReference type="SUPFAM" id="SSF56266">
    <property type="entry name" value="DmpA/ArgJ-like"/>
    <property type="match status" value="1"/>
</dbReference>
<dbReference type="PANTHER" id="PTHR36512">
    <property type="entry name" value="D-AMINOPEPTIDASE"/>
    <property type="match status" value="1"/>
</dbReference>
<feature type="region of interest" description="Disordered" evidence="2">
    <location>
        <begin position="239"/>
        <end position="262"/>
    </location>
</feature>
<dbReference type="OrthoDB" id="2107894at2759"/>
<dbReference type="Pfam" id="PF03576">
    <property type="entry name" value="Peptidase_S58"/>
    <property type="match status" value="1"/>
</dbReference>
<dbReference type="InterPro" id="IPR005321">
    <property type="entry name" value="Peptidase_S58_DmpA"/>
</dbReference>
<gene>
    <name evidence="3" type="ORF">G7Z17_g8918</name>
</gene>
<name>A0A9P5H0D8_9HYPO</name>
<dbReference type="AlphaFoldDB" id="A0A9P5H0D8"/>
<evidence type="ECO:0000256" key="1">
    <source>
        <dbReference type="ARBA" id="ARBA00007068"/>
    </source>
</evidence>
<accession>A0A9P5H0D8</accession>
<protein>
    <submittedName>
        <fullName evidence="3">Uncharacterized protein</fullName>
    </submittedName>
</protein>
<dbReference type="GO" id="GO:0004177">
    <property type="term" value="F:aminopeptidase activity"/>
    <property type="evidence" value="ECO:0007669"/>
    <property type="project" value="TreeGrafter"/>
</dbReference>
<keyword evidence="4" id="KW-1185">Reference proteome</keyword>
<organism evidence="3 4">
    <name type="scientific">Cylindrodendrum hubeiense</name>
    <dbReference type="NCBI Taxonomy" id="595255"/>
    <lineage>
        <taxon>Eukaryota</taxon>
        <taxon>Fungi</taxon>
        <taxon>Dikarya</taxon>
        <taxon>Ascomycota</taxon>
        <taxon>Pezizomycotina</taxon>
        <taxon>Sordariomycetes</taxon>
        <taxon>Hypocreomycetidae</taxon>
        <taxon>Hypocreales</taxon>
        <taxon>Nectriaceae</taxon>
        <taxon>Cylindrodendrum</taxon>
    </lineage>
</organism>
<dbReference type="InterPro" id="IPR016117">
    <property type="entry name" value="ArgJ-like_dom_sf"/>
</dbReference>
<dbReference type="PANTHER" id="PTHR36512:SF3">
    <property type="entry name" value="BLR5678 PROTEIN"/>
    <property type="match status" value="1"/>
</dbReference>
<dbReference type="FunFam" id="3.60.70.12:FF:000004">
    <property type="entry name" value="Beta-peptidyl aminopeptidase BapA"/>
    <property type="match status" value="1"/>
</dbReference>
<sequence>MAQSATPSGRSRLRDLLPQLFLGEWPAGPLNSITDVPGVLVNTQSIHPDRNVNTGVTTILPRPDWFKYSSLAGIFRFNGCGEMTGTHWIEETGLLTSPIILTTSSSVGDGYRGVLEYAFRHHSNEEGDMDLFIFPLVAETYDGYLNDQSRFAVTPEHVVTGILTANSDRVPEGNTGGGTGMICHRFKGGTGSSSRVVKGFDVTGNPKDYTVGVLVQANYGSKENLCIGGVPVGRIIISQESSGTSERPADTDSSGNEPRKDGSIIIVIATDVPLTPVQLQRVAKRATTGLARVGGYGSNSSGDIFLAFTTATKVPFQEFSMVADGKPKVHPTQPLPRAVEMLDNDSISGVFEATADATEEAIYNALCMAETTTGYKGRSVEALDLDKVREIVGGTLAMTSGL</sequence>
<dbReference type="EMBL" id="JAANBB010000239">
    <property type="protein sequence ID" value="KAF7545766.1"/>
    <property type="molecule type" value="Genomic_DNA"/>
</dbReference>